<dbReference type="Pfam" id="PF05699">
    <property type="entry name" value="Dimer_Tnp_hAT"/>
    <property type="match status" value="1"/>
</dbReference>
<evidence type="ECO:0000313" key="4">
    <source>
        <dbReference type="EnsemblPlants" id="QL04p080373:mrna"/>
    </source>
</evidence>
<evidence type="ECO:0000259" key="1">
    <source>
        <dbReference type="Pfam" id="PF04937"/>
    </source>
</evidence>
<dbReference type="EMBL" id="LRBV02000004">
    <property type="status" value="NOT_ANNOTATED_CDS"/>
    <property type="molecule type" value="Genomic_DNA"/>
</dbReference>
<accession>A0A7N2LIB9</accession>
<dbReference type="OMA" id="RITRIKY"/>
<dbReference type="InterPro" id="IPR014810">
    <property type="entry name" value="Fcf2_C"/>
</dbReference>
<organism evidence="4 5">
    <name type="scientific">Quercus lobata</name>
    <name type="common">Valley oak</name>
    <dbReference type="NCBI Taxonomy" id="97700"/>
    <lineage>
        <taxon>Eukaryota</taxon>
        <taxon>Viridiplantae</taxon>
        <taxon>Streptophyta</taxon>
        <taxon>Embryophyta</taxon>
        <taxon>Tracheophyta</taxon>
        <taxon>Spermatophyta</taxon>
        <taxon>Magnoliopsida</taxon>
        <taxon>eudicotyledons</taxon>
        <taxon>Gunneridae</taxon>
        <taxon>Pentapetalae</taxon>
        <taxon>rosids</taxon>
        <taxon>fabids</taxon>
        <taxon>Fagales</taxon>
        <taxon>Fagaceae</taxon>
        <taxon>Quercus</taxon>
    </lineage>
</organism>
<feature type="domain" description="Fcf2 pre-rRNA processing C-terminal" evidence="3">
    <location>
        <begin position="673"/>
        <end position="717"/>
    </location>
</feature>
<evidence type="ECO:0000259" key="2">
    <source>
        <dbReference type="Pfam" id="PF05699"/>
    </source>
</evidence>
<keyword evidence="5" id="KW-1185">Reference proteome</keyword>
<dbReference type="PANTHER" id="PTHR32166">
    <property type="entry name" value="OSJNBA0013A04.12 PROTEIN"/>
    <property type="match status" value="1"/>
</dbReference>
<dbReference type="SUPFAM" id="SSF53098">
    <property type="entry name" value="Ribonuclease H-like"/>
    <property type="match status" value="1"/>
</dbReference>
<dbReference type="InParanoid" id="A0A7N2LIB9"/>
<proteinExistence type="predicted"/>
<feature type="domain" description="DUF659" evidence="1">
    <location>
        <begin position="200"/>
        <end position="241"/>
    </location>
</feature>
<dbReference type="Proteomes" id="UP000594261">
    <property type="component" value="Chromosome 4"/>
</dbReference>
<reference evidence="4 5" key="1">
    <citation type="journal article" date="2016" name="G3 (Bethesda)">
        <title>First Draft Assembly and Annotation of the Genome of a California Endemic Oak Quercus lobata Nee (Fagaceae).</title>
        <authorList>
            <person name="Sork V.L."/>
            <person name="Fitz-Gibbon S.T."/>
            <person name="Puiu D."/>
            <person name="Crepeau M."/>
            <person name="Gugger P.F."/>
            <person name="Sherman R."/>
            <person name="Stevens K."/>
            <person name="Langley C.H."/>
            <person name="Pellegrini M."/>
            <person name="Salzberg S.L."/>
        </authorList>
    </citation>
    <scope>NUCLEOTIDE SEQUENCE [LARGE SCALE GENOMIC DNA]</scope>
    <source>
        <strain evidence="4 5">cv. SW786</strain>
    </source>
</reference>
<dbReference type="Pfam" id="PF08698">
    <property type="entry name" value="Fcf2"/>
    <property type="match status" value="1"/>
</dbReference>
<dbReference type="EnsemblPlants" id="QL04p080373:mrna">
    <property type="protein sequence ID" value="QL04p080373:mrna"/>
    <property type="gene ID" value="QL04p080373"/>
</dbReference>
<evidence type="ECO:0000259" key="3">
    <source>
        <dbReference type="Pfam" id="PF08698"/>
    </source>
</evidence>
<dbReference type="InterPro" id="IPR012337">
    <property type="entry name" value="RNaseH-like_sf"/>
</dbReference>
<feature type="domain" description="HAT C-terminal dimerisation" evidence="2">
    <location>
        <begin position="449"/>
        <end position="534"/>
    </location>
</feature>
<dbReference type="PANTHER" id="PTHR32166:SF74">
    <property type="entry name" value="OS05G0256350 PROTEIN"/>
    <property type="match status" value="1"/>
</dbReference>
<evidence type="ECO:0000313" key="5">
    <source>
        <dbReference type="Proteomes" id="UP000594261"/>
    </source>
</evidence>
<reference evidence="4" key="2">
    <citation type="submission" date="2021-01" db="UniProtKB">
        <authorList>
            <consortium name="EnsemblPlants"/>
        </authorList>
    </citation>
    <scope>IDENTIFICATION</scope>
</reference>
<name>A0A7N2LIB9_QUELO</name>
<dbReference type="InterPro" id="IPR007021">
    <property type="entry name" value="DUF659"/>
</dbReference>
<dbReference type="Pfam" id="PF04937">
    <property type="entry name" value="DUF659"/>
    <property type="match status" value="1"/>
</dbReference>
<dbReference type="InterPro" id="IPR008906">
    <property type="entry name" value="HATC_C_dom"/>
</dbReference>
<protein>
    <submittedName>
        <fullName evidence="4">Uncharacterized protein</fullName>
    </submittedName>
</protein>
<dbReference type="GO" id="GO:0046983">
    <property type="term" value="F:protein dimerization activity"/>
    <property type="evidence" value="ECO:0007669"/>
    <property type="project" value="InterPro"/>
</dbReference>
<dbReference type="AlphaFoldDB" id="A0A7N2LIB9"/>
<dbReference type="Gramene" id="QL04p080373:mrna">
    <property type="protein sequence ID" value="QL04p080373:mrna"/>
    <property type="gene ID" value="QL04p080373"/>
</dbReference>
<sequence>MATGDSNSRKDIAWKYAYLANQNNKNYLTCNFYGKVAKGGDYRLKQRLVGGYRAIVGCQKCPEHVKEEVNQYMLRKKTEKEQVNLMAEFDDVAFDEEEDEVAEVDAHGKRVQNVGGSGTSKKKPRHVGPMDAFVSPPKSAQMGKSGKGVQTTINDAYKKELREKACVDIARWMYEAEIPFNAVNYNSFNAAIQSIGRYGIGRLLEAKRPHLYWTPCVAHCLDLMLEDIAKLPTIMRTIKRAIELTGYIYNRTGLINMMRQFTGQKNLLRPAKTRFATSFLTLSSIHKQKENLRKMFTLEDWTHSEWAKELTGKRVAQTVLMPTFWNTVVYSLKVLGPIVYVLRLVDGEKRPAMGYIYEAMDRAKEAIEKSFNGREERYKEIFEIIDRRWDCQLHRPLHAAGYFLKPEIFYDNRSEIERDEEVMAGLYKCIQRLVPNINQQDKILQELTSYKREEGLFGLEMAKRQRKKKAPVDWWSAYGASTPSLQQFAVKVLSLTCSSSGCERNWSMFEHLHSKKRNRLAQSRMNDLVYIKYNRALKRRYNLRDTIDPISLKDVADSNEWLIGRVEEDEVEEFVEDDLVFNDDILTWGNVARAFGVEEERFNFRSRMGPLGQATDPTITPDFLAEMRMRCQDSIRTTTHPSSSMASLEISESAVGDVIFVGIVIFNIIWARFDLPAQTIAPEIQKDLHLLKLRSEIDLKRHYKKGDSKFKTLPKYFWTLGSLMMCLSPDAIVCLGFWDSS</sequence>